<dbReference type="Proteomes" id="UP000066624">
    <property type="component" value="Chromosome"/>
</dbReference>
<protein>
    <submittedName>
        <fullName evidence="1">Uncharacterized protein</fullName>
    </submittedName>
</protein>
<dbReference type="EMBL" id="CP012154">
    <property type="protein sequence ID" value="AKS41702.1"/>
    <property type="molecule type" value="Genomic_DNA"/>
</dbReference>
<dbReference type="AlphaFoldDB" id="A0A0K0XVQ5"/>
<evidence type="ECO:0000313" key="2">
    <source>
        <dbReference type="Proteomes" id="UP000066624"/>
    </source>
</evidence>
<dbReference type="STRING" id="1579979.WM2015_1330"/>
<reference evidence="1 2" key="1">
    <citation type="submission" date="2015-07" db="EMBL/GenBank/DDBJ databases">
        <authorList>
            <person name="Noorani M."/>
        </authorList>
    </citation>
    <scope>NUCLEOTIDE SEQUENCE [LARGE SCALE GENOMIC DNA]</scope>
    <source>
        <strain evidence="1 2">KCTC 42284</strain>
    </source>
</reference>
<organism evidence="1 2">
    <name type="scientific">Wenzhouxiangella marina</name>
    <dbReference type="NCBI Taxonomy" id="1579979"/>
    <lineage>
        <taxon>Bacteria</taxon>
        <taxon>Pseudomonadati</taxon>
        <taxon>Pseudomonadota</taxon>
        <taxon>Gammaproteobacteria</taxon>
        <taxon>Chromatiales</taxon>
        <taxon>Wenzhouxiangellaceae</taxon>
        <taxon>Wenzhouxiangella</taxon>
    </lineage>
</organism>
<dbReference type="GO" id="GO:0005886">
    <property type="term" value="C:plasma membrane"/>
    <property type="evidence" value="ECO:0007669"/>
    <property type="project" value="InterPro"/>
</dbReference>
<name>A0A0K0XVQ5_9GAMM</name>
<dbReference type="Pfam" id="PF06305">
    <property type="entry name" value="LapA_dom"/>
    <property type="match status" value="1"/>
</dbReference>
<keyword evidence="2" id="KW-1185">Reference proteome</keyword>
<proteinExistence type="predicted"/>
<evidence type="ECO:0000313" key="1">
    <source>
        <dbReference type="EMBL" id="AKS41702.1"/>
    </source>
</evidence>
<gene>
    <name evidence="1" type="ORF">WM2015_1330</name>
</gene>
<dbReference type="RefSeq" id="WP_049725324.1">
    <property type="nucleotide sequence ID" value="NZ_CP012154.1"/>
</dbReference>
<sequence length="88" mass="9617">MFRWIVILSCLLAALIGLALGVMNPNPVTVSLPGWAFEMPLGSLLMLTFALGLVCGLVLYLLFFRLPARLGRRRAGPADQGRLPERHG</sequence>
<dbReference type="KEGG" id="wma:WM2015_1330"/>
<accession>A0A0K0XVQ5</accession>
<dbReference type="InterPro" id="IPR010445">
    <property type="entry name" value="LapA_dom"/>
</dbReference>